<dbReference type="Pfam" id="PF14903">
    <property type="entry name" value="WG_beta_rep"/>
    <property type="match status" value="4"/>
</dbReference>
<dbReference type="RefSeq" id="WP_013768772.1">
    <property type="nucleotide sequence ID" value="NC_015510.1"/>
</dbReference>
<dbReference type="PANTHER" id="PTHR37841:SF1">
    <property type="entry name" value="DUF3298 DOMAIN-CONTAINING PROTEIN"/>
    <property type="match status" value="1"/>
</dbReference>
<keyword evidence="2" id="KW-1185">Reference proteome</keyword>
<proteinExistence type="predicted"/>
<dbReference type="KEGG" id="hhy:Halhy_6435"/>
<dbReference type="EMBL" id="CP002691">
    <property type="protein sequence ID" value="AEE54253.1"/>
    <property type="molecule type" value="Genomic_DNA"/>
</dbReference>
<organism evidence="1 2">
    <name type="scientific">Haliscomenobacter hydrossis (strain ATCC 27775 / DSM 1100 / LMG 10767 / O)</name>
    <dbReference type="NCBI Taxonomy" id="760192"/>
    <lineage>
        <taxon>Bacteria</taxon>
        <taxon>Pseudomonadati</taxon>
        <taxon>Bacteroidota</taxon>
        <taxon>Saprospiria</taxon>
        <taxon>Saprospirales</taxon>
        <taxon>Haliscomenobacteraceae</taxon>
        <taxon>Haliscomenobacter</taxon>
    </lineage>
</organism>
<dbReference type="AlphaFoldDB" id="F4KR66"/>
<dbReference type="PANTHER" id="PTHR37841">
    <property type="entry name" value="GLR2918 PROTEIN"/>
    <property type="match status" value="1"/>
</dbReference>
<evidence type="ECO:0000313" key="2">
    <source>
        <dbReference type="Proteomes" id="UP000008461"/>
    </source>
</evidence>
<dbReference type="STRING" id="760192.Halhy_6435"/>
<sequence>MQEGKKSRIIKTIGALVIFATLISGLADFGQIVNWFSLKPKNQHLQEKDTLLHPKFENPMLSFADPSENRELISKESLFGYQDRKGNVVIHPQYDFARDFSENKAIVRKGNQLLLIDTLGKILLELNYDDAESFFEDRALVYKNKKCGFIDPSGKLVIPLKYEDGSGFNNGRAMVSKNRKVGYVDIYGNVKTPLIYDGSLGFMEGKAAVYKDNKVGFINLDGELIWTLSLLGRSANKDIPKIPDVMNIIINKGIFGGG</sequence>
<dbReference type="HOGENOM" id="CLU_1076737_0_0_10"/>
<name>F4KR66_HALH1</name>
<dbReference type="eggNOG" id="COG0515">
    <property type="taxonomic scope" value="Bacteria"/>
</dbReference>
<dbReference type="InterPro" id="IPR032774">
    <property type="entry name" value="WG_beta_rep"/>
</dbReference>
<dbReference type="SUPFAM" id="SSF69360">
    <property type="entry name" value="Cell wall binding repeat"/>
    <property type="match status" value="1"/>
</dbReference>
<protein>
    <submittedName>
        <fullName evidence="1">KWG Leptospira repeat protein</fullName>
    </submittedName>
</protein>
<reference evidence="1 2" key="1">
    <citation type="journal article" date="2011" name="Stand. Genomic Sci.">
        <title>Complete genome sequence of Haliscomenobacter hydrossis type strain (O).</title>
        <authorList>
            <consortium name="US DOE Joint Genome Institute (JGI-PGF)"/>
            <person name="Daligault H."/>
            <person name="Lapidus A."/>
            <person name="Zeytun A."/>
            <person name="Nolan M."/>
            <person name="Lucas S."/>
            <person name="Del Rio T.G."/>
            <person name="Tice H."/>
            <person name="Cheng J.F."/>
            <person name="Tapia R."/>
            <person name="Han C."/>
            <person name="Goodwin L."/>
            <person name="Pitluck S."/>
            <person name="Liolios K."/>
            <person name="Pagani I."/>
            <person name="Ivanova N."/>
            <person name="Huntemann M."/>
            <person name="Mavromatis K."/>
            <person name="Mikhailova N."/>
            <person name="Pati A."/>
            <person name="Chen A."/>
            <person name="Palaniappan K."/>
            <person name="Land M."/>
            <person name="Hauser L."/>
            <person name="Brambilla E.M."/>
            <person name="Rohde M."/>
            <person name="Verbarg S."/>
            <person name="Goker M."/>
            <person name="Bristow J."/>
            <person name="Eisen J.A."/>
            <person name="Markowitz V."/>
            <person name="Hugenholtz P."/>
            <person name="Kyrpides N.C."/>
            <person name="Klenk H.P."/>
            <person name="Woyke T."/>
        </authorList>
    </citation>
    <scope>NUCLEOTIDE SEQUENCE [LARGE SCALE GENOMIC DNA]</scope>
    <source>
        <strain evidence="2">ATCC 27775 / DSM 1100 / LMG 10767 / O</strain>
    </source>
</reference>
<dbReference type="OrthoDB" id="5464673at2"/>
<reference key="2">
    <citation type="submission" date="2011-04" db="EMBL/GenBank/DDBJ databases">
        <title>Complete sequence of chromosome of Haliscomenobacter hydrossis DSM 1100.</title>
        <authorList>
            <consortium name="US DOE Joint Genome Institute (JGI-PGF)"/>
            <person name="Lucas S."/>
            <person name="Han J."/>
            <person name="Lapidus A."/>
            <person name="Bruce D."/>
            <person name="Goodwin L."/>
            <person name="Pitluck S."/>
            <person name="Peters L."/>
            <person name="Kyrpides N."/>
            <person name="Mavromatis K."/>
            <person name="Ivanova N."/>
            <person name="Ovchinnikova G."/>
            <person name="Pagani I."/>
            <person name="Daligault H."/>
            <person name="Detter J.C."/>
            <person name="Han C."/>
            <person name="Land M."/>
            <person name="Hauser L."/>
            <person name="Markowitz V."/>
            <person name="Cheng J.-F."/>
            <person name="Hugenholtz P."/>
            <person name="Woyke T."/>
            <person name="Wu D."/>
            <person name="Verbarg S."/>
            <person name="Frueling A."/>
            <person name="Brambilla E."/>
            <person name="Klenk H.-P."/>
            <person name="Eisen J.A."/>
        </authorList>
    </citation>
    <scope>NUCLEOTIDE SEQUENCE</scope>
    <source>
        <strain>DSM 1100</strain>
    </source>
</reference>
<dbReference type="Proteomes" id="UP000008461">
    <property type="component" value="Chromosome"/>
</dbReference>
<evidence type="ECO:0000313" key="1">
    <source>
        <dbReference type="EMBL" id="AEE54253.1"/>
    </source>
</evidence>
<accession>F4KR66</accession>
<gene>
    <name evidence="1" type="ordered locus">Halhy_6435</name>
</gene>